<keyword evidence="2" id="KW-1185">Reference proteome</keyword>
<gene>
    <name evidence="1" type="ORF">M9H77_03081</name>
</gene>
<accession>A0ACC0CAP5</accession>
<reference evidence="2" key="1">
    <citation type="journal article" date="2023" name="Nat. Plants">
        <title>Single-cell RNA sequencing provides a high-resolution roadmap for understanding the multicellular compartmentation of specialized metabolism.</title>
        <authorList>
            <person name="Sun S."/>
            <person name="Shen X."/>
            <person name="Li Y."/>
            <person name="Li Y."/>
            <person name="Wang S."/>
            <person name="Li R."/>
            <person name="Zhang H."/>
            <person name="Shen G."/>
            <person name="Guo B."/>
            <person name="Wei J."/>
            <person name="Xu J."/>
            <person name="St-Pierre B."/>
            <person name="Chen S."/>
            <person name="Sun C."/>
        </authorList>
    </citation>
    <scope>NUCLEOTIDE SEQUENCE [LARGE SCALE GENOMIC DNA]</scope>
</reference>
<comment type="caution">
    <text evidence="1">The sequence shown here is derived from an EMBL/GenBank/DDBJ whole genome shotgun (WGS) entry which is preliminary data.</text>
</comment>
<evidence type="ECO:0000313" key="2">
    <source>
        <dbReference type="Proteomes" id="UP001060085"/>
    </source>
</evidence>
<organism evidence="1 2">
    <name type="scientific">Catharanthus roseus</name>
    <name type="common">Madagascar periwinkle</name>
    <name type="synonym">Vinca rosea</name>
    <dbReference type="NCBI Taxonomy" id="4058"/>
    <lineage>
        <taxon>Eukaryota</taxon>
        <taxon>Viridiplantae</taxon>
        <taxon>Streptophyta</taxon>
        <taxon>Embryophyta</taxon>
        <taxon>Tracheophyta</taxon>
        <taxon>Spermatophyta</taxon>
        <taxon>Magnoliopsida</taxon>
        <taxon>eudicotyledons</taxon>
        <taxon>Gunneridae</taxon>
        <taxon>Pentapetalae</taxon>
        <taxon>asterids</taxon>
        <taxon>lamiids</taxon>
        <taxon>Gentianales</taxon>
        <taxon>Apocynaceae</taxon>
        <taxon>Rauvolfioideae</taxon>
        <taxon>Vinceae</taxon>
        <taxon>Catharanthinae</taxon>
        <taxon>Catharanthus</taxon>
    </lineage>
</organism>
<dbReference type="Proteomes" id="UP001060085">
    <property type="component" value="Linkage Group LG01"/>
</dbReference>
<dbReference type="EMBL" id="CM044701">
    <property type="protein sequence ID" value="KAI5681853.1"/>
    <property type="molecule type" value="Genomic_DNA"/>
</dbReference>
<name>A0ACC0CAP5_CATRO</name>
<protein>
    <submittedName>
        <fullName evidence="1">Uncharacterized protein</fullName>
    </submittedName>
</protein>
<proteinExistence type="predicted"/>
<sequence>MNIGSRNIRGFSKALKHNGVQYFLKQHNLSVFALLESKLDENKLFDIMRWKFKYWKVAHNFNLHEGGRILILWNPLLVSLDVLDVNIQVMHVLITCKVTSKNFLLSFVYGFVVAGRPLWNSLTQFGNSVYAPRLVLGDFNCVLSGSDINGNAHVSSDVLHCCVDLGLVDLNSTDWDELIVGTKQFALCRKLKLLKTPLKALNKKYFVHISTKADMAREELKVAQSSLHDNPQDTTLKEVFFIDSHLYVVDSYRVETKPIFLEHGGLGLRDTRSWNDSLLTKTLWNVPAKKDSLWCRWIHHVYVKSGSIDQTCKLCNQMEETHSHLFFGCPFAKEVWRHIREWLGLRRSMVTIQMSLKWLLKESRGSIWKCKWRKLCFAATLYYIWKCGNKSKPSSSAPAEKSKLPEMPPIPSIIELSFEPDLSFLDPNMYFAPGEYPIPQ</sequence>
<evidence type="ECO:0000313" key="1">
    <source>
        <dbReference type="EMBL" id="KAI5681853.1"/>
    </source>
</evidence>